<dbReference type="CDD" id="cd03716">
    <property type="entry name" value="SOCS_ASB_like"/>
    <property type="match status" value="1"/>
</dbReference>
<dbReference type="SMART" id="SM00248">
    <property type="entry name" value="ANK"/>
    <property type="match status" value="6"/>
</dbReference>
<feature type="repeat" description="ANK" evidence="4">
    <location>
        <begin position="99"/>
        <end position="131"/>
    </location>
</feature>
<dbReference type="InterPro" id="IPR036770">
    <property type="entry name" value="Ankyrin_rpt-contain_sf"/>
</dbReference>
<proteinExistence type="inferred from homology"/>
<keyword evidence="3 4" id="KW-0040">ANK repeat</keyword>
<evidence type="ECO:0000256" key="4">
    <source>
        <dbReference type="PROSITE-ProRule" id="PRU00023"/>
    </source>
</evidence>
<name>A0AAV2RK27_MEGNR</name>
<sequence>MEFIPLHEAINNTDAREVERLLNSGVDVNSRKPDRTTPLHMACLTGIVDMVNLLIAKGAWINAQSIDNTTPLCDACSSGNIECVRLLLQHGAIVNPPFLRSTPLHEAAIRGFAEIALLLIKAGANVHANDLHYGTALHNACSSSKDPNLECIQNLLNGGSNVNAIMNHATPLHRIAINSQSVAATELLLAYGADVYSRDIFGRTAKDLAPSGSKMEKLLAAAENSPRPLIQCCRLAIRTQLGPERLTLVHNLQIPNILVNFLL</sequence>
<protein>
    <recommendedName>
        <fullName evidence="5">SOCS box domain-containing protein</fullName>
    </recommendedName>
</protein>
<organism evidence="6 7">
    <name type="scientific">Meganyctiphanes norvegica</name>
    <name type="common">Northern krill</name>
    <name type="synonym">Thysanopoda norvegica</name>
    <dbReference type="NCBI Taxonomy" id="48144"/>
    <lineage>
        <taxon>Eukaryota</taxon>
        <taxon>Metazoa</taxon>
        <taxon>Ecdysozoa</taxon>
        <taxon>Arthropoda</taxon>
        <taxon>Crustacea</taxon>
        <taxon>Multicrustacea</taxon>
        <taxon>Malacostraca</taxon>
        <taxon>Eumalacostraca</taxon>
        <taxon>Eucarida</taxon>
        <taxon>Euphausiacea</taxon>
        <taxon>Euphausiidae</taxon>
        <taxon>Meganyctiphanes</taxon>
    </lineage>
</organism>
<feature type="domain" description="SOCS box" evidence="5">
    <location>
        <begin position="214"/>
        <end position="263"/>
    </location>
</feature>
<comment type="similarity">
    <text evidence="1">Belongs to the ankyrin SOCS box (ASB) family.</text>
</comment>
<dbReference type="PANTHER" id="PTHR24136">
    <property type="entry name" value="SOWAH (DROSOPHILA) HOMOLOG"/>
    <property type="match status" value="1"/>
</dbReference>
<dbReference type="AlphaFoldDB" id="A0AAV2RK27"/>
<dbReference type="InterPro" id="IPR001496">
    <property type="entry name" value="SOCS_box"/>
</dbReference>
<dbReference type="SUPFAM" id="SSF48403">
    <property type="entry name" value="Ankyrin repeat"/>
    <property type="match status" value="1"/>
</dbReference>
<dbReference type="PROSITE" id="PS50225">
    <property type="entry name" value="SOCS"/>
    <property type="match status" value="1"/>
</dbReference>
<evidence type="ECO:0000259" key="5">
    <source>
        <dbReference type="PROSITE" id="PS50225"/>
    </source>
</evidence>
<keyword evidence="7" id="KW-1185">Reference proteome</keyword>
<dbReference type="Pfam" id="PF07525">
    <property type="entry name" value="SOCS_box"/>
    <property type="match status" value="1"/>
</dbReference>
<evidence type="ECO:0000313" key="6">
    <source>
        <dbReference type="EMBL" id="CAL4128441.1"/>
    </source>
</evidence>
<dbReference type="PANTHER" id="PTHR24136:SF53">
    <property type="entry name" value="ANKYRIN REPEAT AND SOCS BOX CONTAINING 13"/>
    <property type="match status" value="1"/>
</dbReference>
<dbReference type="InterPro" id="IPR002110">
    <property type="entry name" value="Ankyrin_rpt"/>
</dbReference>
<gene>
    <name evidence="6" type="ORF">MNOR_LOCUS26117</name>
</gene>
<dbReference type="Pfam" id="PF12796">
    <property type="entry name" value="Ank_2"/>
    <property type="match status" value="1"/>
</dbReference>
<dbReference type="SMART" id="SM00969">
    <property type="entry name" value="SOCS_box"/>
    <property type="match status" value="1"/>
</dbReference>
<feature type="repeat" description="ANK" evidence="4">
    <location>
        <begin position="67"/>
        <end position="95"/>
    </location>
</feature>
<keyword evidence="2" id="KW-0677">Repeat</keyword>
<evidence type="ECO:0000313" key="7">
    <source>
        <dbReference type="Proteomes" id="UP001497623"/>
    </source>
</evidence>
<comment type="caution">
    <text evidence="6">The sequence shown here is derived from an EMBL/GenBank/DDBJ whole genome shotgun (WGS) entry which is preliminary data.</text>
</comment>
<dbReference type="EMBL" id="CAXKWB010025673">
    <property type="protein sequence ID" value="CAL4128441.1"/>
    <property type="molecule type" value="Genomic_DNA"/>
</dbReference>
<evidence type="ECO:0000256" key="2">
    <source>
        <dbReference type="ARBA" id="ARBA00022737"/>
    </source>
</evidence>
<dbReference type="Gene3D" id="1.10.750.20">
    <property type="entry name" value="SOCS box"/>
    <property type="match status" value="1"/>
</dbReference>
<dbReference type="GO" id="GO:0016567">
    <property type="term" value="P:protein ubiquitination"/>
    <property type="evidence" value="ECO:0007669"/>
    <property type="project" value="TreeGrafter"/>
</dbReference>
<evidence type="ECO:0000256" key="1">
    <source>
        <dbReference type="ARBA" id="ARBA00005949"/>
    </source>
</evidence>
<accession>A0AAV2RK27</accession>
<dbReference type="Pfam" id="PF13637">
    <property type="entry name" value="Ank_4"/>
    <property type="match status" value="1"/>
</dbReference>
<dbReference type="GO" id="GO:0045732">
    <property type="term" value="P:positive regulation of protein catabolic process"/>
    <property type="evidence" value="ECO:0007669"/>
    <property type="project" value="TreeGrafter"/>
</dbReference>
<feature type="repeat" description="ANK" evidence="4">
    <location>
        <begin position="1"/>
        <end position="33"/>
    </location>
</feature>
<feature type="repeat" description="ANK" evidence="4">
    <location>
        <begin position="34"/>
        <end position="66"/>
    </location>
</feature>
<evidence type="ECO:0000256" key="3">
    <source>
        <dbReference type="ARBA" id="ARBA00023043"/>
    </source>
</evidence>
<dbReference type="Pfam" id="PF00023">
    <property type="entry name" value="Ank"/>
    <property type="match status" value="2"/>
</dbReference>
<dbReference type="Proteomes" id="UP001497623">
    <property type="component" value="Unassembled WGS sequence"/>
</dbReference>
<dbReference type="PROSITE" id="PS50297">
    <property type="entry name" value="ANK_REP_REGION"/>
    <property type="match status" value="3"/>
</dbReference>
<reference evidence="6 7" key="1">
    <citation type="submission" date="2024-05" db="EMBL/GenBank/DDBJ databases">
        <authorList>
            <person name="Wallberg A."/>
        </authorList>
    </citation>
    <scope>NUCLEOTIDE SEQUENCE [LARGE SCALE GENOMIC DNA]</scope>
</reference>
<dbReference type="Gene3D" id="1.25.40.20">
    <property type="entry name" value="Ankyrin repeat-containing domain"/>
    <property type="match status" value="1"/>
</dbReference>
<dbReference type="PROSITE" id="PS50088">
    <property type="entry name" value="ANK_REPEAT"/>
    <property type="match status" value="5"/>
</dbReference>
<feature type="repeat" description="ANK" evidence="4">
    <location>
        <begin position="167"/>
        <end position="200"/>
    </location>
</feature>
<dbReference type="InterPro" id="IPR051573">
    <property type="entry name" value="Ankyrin-SOCS_box_domain"/>
</dbReference>